<name>A0A1R4KN81_9MICO</name>
<dbReference type="RefSeq" id="WP_087132885.1">
    <property type="nucleotide sequence ID" value="NZ_FUKO01000040.1"/>
</dbReference>
<dbReference type="Gene3D" id="1.10.10.60">
    <property type="entry name" value="Homeodomain-like"/>
    <property type="match status" value="2"/>
</dbReference>
<accession>A0A1R4KN81</accession>
<keyword evidence="2" id="KW-1185">Reference proteome</keyword>
<dbReference type="AlphaFoldDB" id="A0A1R4KN81"/>
<organism evidence="1 2">
    <name type="scientific">Microbacterium esteraromaticum</name>
    <dbReference type="NCBI Taxonomy" id="57043"/>
    <lineage>
        <taxon>Bacteria</taxon>
        <taxon>Bacillati</taxon>
        <taxon>Actinomycetota</taxon>
        <taxon>Actinomycetes</taxon>
        <taxon>Micrococcales</taxon>
        <taxon>Microbacteriaceae</taxon>
        <taxon>Microbacterium</taxon>
    </lineage>
</organism>
<protein>
    <submittedName>
        <fullName evidence="1">Uncharacterized protein</fullName>
    </submittedName>
</protein>
<sequence length="85" mass="9563">MRDYERGATVSELVKKYGIHRATVRTHLARAGVSPRDRVPDDPNGDEYLRLYDQGVGLVTIAKSYGTTPSKVRTQLIRRGIHLRG</sequence>
<reference evidence="1 2" key="1">
    <citation type="submission" date="2017-02" db="EMBL/GenBank/DDBJ databases">
        <authorList>
            <person name="Peterson S.W."/>
        </authorList>
    </citation>
    <scope>NUCLEOTIDE SEQUENCE [LARGE SCALE GENOMIC DNA]</scope>
    <source>
        <strain evidence="1 2">B Mb 05.01</strain>
    </source>
</reference>
<gene>
    <name evidence="1" type="ORF">FM104_14290</name>
</gene>
<proteinExistence type="predicted"/>
<evidence type="ECO:0000313" key="1">
    <source>
        <dbReference type="EMBL" id="SJN45791.1"/>
    </source>
</evidence>
<dbReference type="EMBL" id="FUKO01000040">
    <property type="protein sequence ID" value="SJN45791.1"/>
    <property type="molecule type" value="Genomic_DNA"/>
</dbReference>
<dbReference type="Proteomes" id="UP000196320">
    <property type="component" value="Unassembled WGS sequence"/>
</dbReference>
<dbReference type="OrthoDB" id="4555585at2"/>
<evidence type="ECO:0000313" key="2">
    <source>
        <dbReference type="Proteomes" id="UP000196320"/>
    </source>
</evidence>